<evidence type="ECO:0000256" key="7">
    <source>
        <dbReference type="ARBA" id="ARBA00022723"/>
    </source>
</evidence>
<keyword evidence="10" id="KW-0067">ATP-binding</keyword>
<protein>
    <recommendedName>
        <fullName evidence="4">Alanine--tRNA ligase</fullName>
        <ecNumber evidence="3">6.1.1.7</ecNumber>
    </recommendedName>
</protein>
<dbReference type="Gene3D" id="3.10.310.40">
    <property type="match status" value="1"/>
</dbReference>
<evidence type="ECO:0000256" key="10">
    <source>
        <dbReference type="ARBA" id="ARBA00022840"/>
    </source>
</evidence>
<evidence type="ECO:0000256" key="14">
    <source>
        <dbReference type="SAM" id="MobiDB-lite"/>
    </source>
</evidence>
<gene>
    <name evidence="16" type="ORF">MNBD_ALPHA11-1179</name>
</gene>
<keyword evidence="11" id="KW-0694">RNA-binding</keyword>
<dbReference type="FunFam" id="3.30.54.20:FF:000001">
    <property type="entry name" value="Alanine--tRNA ligase"/>
    <property type="match status" value="1"/>
</dbReference>
<dbReference type="InterPro" id="IPR012947">
    <property type="entry name" value="tRNA_SAD"/>
</dbReference>
<dbReference type="GO" id="GO:0006419">
    <property type="term" value="P:alanyl-tRNA aminoacylation"/>
    <property type="evidence" value="ECO:0007669"/>
    <property type="project" value="InterPro"/>
</dbReference>
<name>A0A3B0TZ59_9ZZZZ</name>
<feature type="non-terminal residue" evidence="16">
    <location>
        <position position="1"/>
    </location>
</feature>
<keyword evidence="13 16" id="KW-0030">Aminoacyl-tRNA synthetase</keyword>
<dbReference type="GO" id="GO:0045892">
    <property type="term" value="P:negative regulation of DNA-templated transcription"/>
    <property type="evidence" value="ECO:0007669"/>
    <property type="project" value="TreeGrafter"/>
</dbReference>
<dbReference type="InterPro" id="IPR050058">
    <property type="entry name" value="Ala-tRNA_ligase"/>
</dbReference>
<dbReference type="EMBL" id="UOEQ01000347">
    <property type="protein sequence ID" value="VAW21403.1"/>
    <property type="molecule type" value="Genomic_DNA"/>
</dbReference>
<dbReference type="PANTHER" id="PTHR11777:SF9">
    <property type="entry name" value="ALANINE--TRNA LIGASE, CYTOPLASMIC"/>
    <property type="match status" value="1"/>
</dbReference>
<dbReference type="InterPro" id="IPR003156">
    <property type="entry name" value="DHHA1_dom"/>
</dbReference>
<keyword evidence="5" id="KW-0820">tRNA-binding</keyword>
<evidence type="ECO:0000256" key="8">
    <source>
        <dbReference type="ARBA" id="ARBA00022741"/>
    </source>
</evidence>
<dbReference type="Gene3D" id="3.30.980.10">
    <property type="entry name" value="Threonyl-trna Synthetase, Chain A, domain 2"/>
    <property type="match status" value="1"/>
</dbReference>
<dbReference type="AlphaFoldDB" id="A0A3B0TZ59"/>
<reference evidence="16" key="1">
    <citation type="submission" date="2018-06" db="EMBL/GenBank/DDBJ databases">
        <authorList>
            <person name="Zhirakovskaya E."/>
        </authorList>
    </citation>
    <scope>NUCLEOTIDE SEQUENCE</scope>
</reference>
<dbReference type="GO" id="GO:0046872">
    <property type="term" value="F:metal ion binding"/>
    <property type="evidence" value="ECO:0007669"/>
    <property type="project" value="UniProtKB-KW"/>
</dbReference>
<accession>A0A3B0TZ59</accession>
<dbReference type="InterPro" id="IPR018163">
    <property type="entry name" value="Thr/Ala-tRNA-synth_IIc_edit"/>
</dbReference>
<dbReference type="GO" id="GO:0005524">
    <property type="term" value="F:ATP binding"/>
    <property type="evidence" value="ECO:0007669"/>
    <property type="project" value="UniProtKB-KW"/>
</dbReference>
<evidence type="ECO:0000259" key="15">
    <source>
        <dbReference type="PROSITE" id="PS50860"/>
    </source>
</evidence>
<evidence type="ECO:0000313" key="16">
    <source>
        <dbReference type="EMBL" id="VAW21403.1"/>
    </source>
</evidence>
<feature type="domain" description="Alanyl-transfer RNA synthetases family profile" evidence="15">
    <location>
        <begin position="1"/>
        <end position="131"/>
    </location>
</feature>
<keyword evidence="7" id="KW-0479">Metal-binding</keyword>
<evidence type="ECO:0000256" key="4">
    <source>
        <dbReference type="ARBA" id="ARBA00017959"/>
    </source>
</evidence>
<dbReference type="GO" id="GO:0002161">
    <property type="term" value="F:aminoacyl-tRNA deacylase activity"/>
    <property type="evidence" value="ECO:0007669"/>
    <property type="project" value="TreeGrafter"/>
</dbReference>
<dbReference type="FunFam" id="3.30.980.10:FF:000004">
    <property type="entry name" value="Alanine--tRNA ligase, cytoplasmic"/>
    <property type="match status" value="1"/>
</dbReference>
<dbReference type="PROSITE" id="PS50860">
    <property type="entry name" value="AA_TRNA_LIGASE_II_ALA"/>
    <property type="match status" value="1"/>
</dbReference>
<dbReference type="SUPFAM" id="SSF55186">
    <property type="entry name" value="ThrRS/AlaRS common domain"/>
    <property type="match status" value="1"/>
</dbReference>
<keyword evidence="6 16" id="KW-0436">Ligase</keyword>
<proteinExistence type="inferred from homology"/>
<evidence type="ECO:0000256" key="12">
    <source>
        <dbReference type="ARBA" id="ARBA00022917"/>
    </source>
</evidence>
<sequence length="298" mass="31658">KKLRFDFSHNKAMSRSELDDIERLANRIVLQNSPVETQLMGVDAAREAGAMALFGEKYGDEVRVVRMGYEPEENASQHSKKPYSMELCGGTHARRTGDIGIIRIVQETSVAAGVRRLEAVSAEGAREYLVAQDDALKSLAGKLKSPPSDAIQRVQALIDERKKLERELEKTRQKIAVGGEGGDNNALETINGFSFSGRVVEGLASKDLRGIVDQTKNQMGSGIAVLIGVTEDGKAGLAVGVTKDLTDKISAVDLVRIGAAALGGKGGGGRDDMAQAGGPDGAKAKDALEEIRNKIASS</sequence>
<evidence type="ECO:0000256" key="1">
    <source>
        <dbReference type="ARBA" id="ARBA00001947"/>
    </source>
</evidence>
<dbReference type="PANTHER" id="PTHR11777">
    <property type="entry name" value="ALANYL-TRNA SYNTHETASE"/>
    <property type="match status" value="1"/>
</dbReference>
<dbReference type="Pfam" id="PF02272">
    <property type="entry name" value="DHHA1"/>
    <property type="match status" value="1"/>
</dbReference>
<evidence type="ECO:0000256" key="2">
    <source>
        <dbReference type="ARBA" id="ARBA00008226"/>
    </source>
</evidence>
<comment type="cofactor">
    <cofactor evidence="1">
        <name>Zn(2+)</name>
        <dbReference type="ChEBI" id="CHEBI:29105"/>
    </cofactor>
</comment>
<evidence type="ECO:0000256" key="3">
    <source>
        <dbReference type="ARBA" id="ARBA00013168"/>
    </source>
</evidence>
<evidence type="ECO:0000256" key="6">
    <source>
        <dbReference type="ARBA" id="ARBA00022598"/>
    </source>
</evidence>
<dbReference type="Gene3D" id="6.10.250.550">
    <property type="match status" value="1"/>
</dbReference>
<dbReference type="EC" id="6.1.1.7" evidence="3"/>
<feature type="region of interest" description="Disordered" evidence="14">
    <location>
        <begin position="264"/>
        <end position="284"/>
    </location>
</feature>
<keyword evidence="9" id="KW-0862">Zinc</keyword>
<dbReference type="SMART" id="SM00863">
    <property type="entry name" value="tRNA_SAD"/>
    <property type="match status" value="1"/>
</dbReference>
<dbReference type="GO" id="GO:0005829">
    <property type="term" value="C:cytosol"/>
    <property type="evidence" value="ECO:0007669"/>
    <property type="project" value="TreeGrafter"/>
</dbReference>
<dbReference type="Pfam" id="PF07973">
    <property type="entry name" value="tRNA_SAD"/>
    <property type="match status" value="1"/>
</dbReference>
<evidence type="ECO:0000256" key="13">
    <source>
        <dbReference type="ARBA" id="ARBA00023146"/>
    </source>
</evidence>
<dbReference type="GO" id="GO:0004813">
    <property type="term" value="F:alanine-tRNA ligase activity"/>
    <property type="evidence" value="ECO:0007669"/>
    <property type="project" value="UniProtKB-EC"/>
</dbReference>
<evidence type="ECO:0000256" key="11">
    <source>
        <dbReference type="ARBA" id="ARBA00022884"/>
    </source>
</evidence>
<dbReference type="Gene3D" id="3.30.54.20">
    <property type="match status" value="1"/>
</dbReference>
<dbReference type="FunFam" id="3.10.310.40:FF:000001">
    <property type="entry name" value="Alanine--tRNA ligase"/>
    <property type="match status" value="1"/>
</dbReference>
<evidence type="ECO:0000256" key="9">
    <source>
        <dbReference type="ARBA" id="ARBA00022833"/>
    </source>
</evidence>
<dbReference type="GO" id="GO:0000049">
    <property type="term" value="F:tRNA binding"/>
    <property type="evidence" value="ECO:0007669"/>
    <property type="project" value="UniProtKB-KW"/>
</dbReference>
<dbReference type="InterPro" id="IPR018165">
    <property type="entry name" value="Ala-tRNA-synth_IIc_core"/>
</dbReference>
<evidence type="ECO:0000256" key="5">
    <source>
        <dbReference type="ARBA" id="ARBA00022555"/>
    </source>
</evidence>
<comment type="similarity">
    <text evidence="2">Belongs to the class-II aminoacyl-tRNA synthetase family.</text>
</comment>
<keyword evidence="8" id="KW-0547">Nucleotide-binding</keyword>
<keyword evidence="12" id="KW-0648">Protein biosynthesis</keyword>
<organism evidence="16">
    <name type="scientific">hydrothermal vent metagenome</name>
    <dbReference type="NCBI Taxonomy" id="652676"/>
    <lineage>
        <taxon>unclassified sequences</taxon>
        <taxon>metagenomes</taxon>
        <taxon>ecological metagenomes</taxon>
    </lineage>
</organism>